<dbReference type="KEGG" id="dao:Desac_0852"/>
<dbReference type="Gene3D" id="3.30.230.10">
    <property type="match status" value="1"/>
</dbReference>
<comment type="subunit">
    <text evidence="7">Consists of a catalytic RNA component (M1 or rnpB) and a protein subunit.</text>
</comment>
<dbReference type="eggNOG" id="COG0594">
    <property type="taxonomic scope" value="Bacteria"/>
</dbReference>
<dbReference type="GO" id="GO:0030677">
    <property type="term" value="C:ribonuclease P complex"/>
    <property type="evidence" value="ECO:0007669"/>
    <property type="project" value="TreeGrafter"/>
</dbReference>
<keyword evidence="2 7" id="KW-0819">tRNA processing</keyword>
<evidence type="ECO:0000256" key="3">
    <source>
        <dbReference type="ARBA" id="ARBA00022722"/>
    </source>
</evidence>
<keyword evidence="5 7" id="KW-0378">Hydrolase</keyword>
<evidence type="ECO:0000256" key="7">
    <source>
        <dbReference type="HAMAP-Rule" id="MF_00227"/>
    </source>
</evidence>
<evidence type="ECO:0000256" key="5">
    <source>
        <dbReference type="ARBA" id="ARBA00022801"/>
    </source>
</evidence>
<dbReference type="HOGENOM" id="CLU_117179_11_0_7"/>
<dbReference type="EMBL" id="CP002629">
    <property type="protein sequence ID" value="AEB08730.1"/>
    <property type="molecule type" value="Genomic_DNA"/>
</dbReference>
<sequence length="125" mass="13889">MTTQSLRGQASFCKADRLLKRAEFQRVKQVGSRRRSPHFVISLADNDLQRPRLGVVVTKRLGKAVQRNRVKRLLREFFRRHKGILPPQDIVIIAKPGAPGLTSAEVAAELGPVLLLSGVKDEIGS</sequence>
<keyword evidence="4 7" id="KW-0255">Endonuclease</keyword>
<name>F2NGV9_DESAR</name>
<gene>
    <name evidence="7" type="primary">rnpA</name>
    <name evidence="9" type="ordered locus">Desac_0852</name>
</gene>
<dbReference type="PANTHER" id="PTHR33992">
    <property type="entry name" value="RIBONUCLEASE P PROTEIN COMPONENT"/>
    <property type="match status" value="1"/>
</dbReference>
<evidence type="ECO:0000256" key="1">
    <source>
        <dbReference type="ARBA" id="ARBA00002663"/>
    </source>
</evidence>
<comment type="catalytic activity">
    <reaction evidence="7">
        <text>Endonucleolytic cleavage of RNA, removing 5'-extranucleotides from tRNA precursor.</text>
        <dbReference type="EC" id="3.1.26.5"/>
    </reaction>
</comment>
<organism evidence="9 10">
    <name type="scientific">Desulfobacca acetoxidans (strain ATCC 700848 / DSM 11109 / ASRB2)</name>
    <dbReference type="NCBI Taxonomy" id="880072"/>
    <lineage>
        <taxon>Bacteria</taxon>
        <taxon>Pseudomonadati</taxon>
        <taxon>Thermodesulfobacteriota</taxon>
        <taxon>Desulfobaccia</taxon>
        <taxon>Desulfobaccales</taxon>
        <taxon>Desulfobaccaceae</taxon>
        <taxon>Desulfobacca</taxon>
    </lineage>
</organism>
<dbReference type="AlphaFoldDB" id="F2NGV9"/>
<accession>F2NGV9</accession>
<dbReference type="RefSeq" id="WP_013705843.1">
    <property type="nucleotide sequence ID" value="NC_015388.1"/>
</dbReference>
<dbReference type="InterPro" id="IPR000100">
    <property type="entry name" value="RNase_P"/>
</dbReference>
<evidence type="ECO:0000313" key="9">
    <source>
        <dbReference type="EMBL" id="AEB08730.1"/>
    </source>
</evidence>
<dbReference type="InterPro" id="IPR020539">
    <property type="entry name" value="RNase_P_CS"/>
</dbReference>
<dbReference type="GO" id="GO:0001682">
    <property type="term" value="P:tRNA 5'-leader removal"/>
    <property type="evidence" value="ECO:0007669"/>
    <property type="project" value="UniProtKB-UniRule"/>
</dbReference>
<keyword evidence="3 7" id="KW-0540">Nuclease</keyword>
<dbReference type="Proteomes" id="UP000000483">
    <property type="component" value="Chromosome"/>
</dbReference>
<dbReference type="GO" id="GO:0042781">
    <property type="term" value="F:3'-tRNA processing endoribonuclease activity"/>
    <property type="evidence" value="ECO:0007669"/>
    <property type="project" value="TreeGrafter"/>
</dbReference>
<dbReference type="PANTHER" id="PTHR33992:SF1">
    <property type="entry name" value="RIBONUCLEASE P PROTEIN COMPONENT"/>
    <property type="match status" value="1"/>
</dbReference>
<dbReference type="InterPro" id="IPR020568">
    <property type="entry name" value="Ribosomal_Su5_D2-typ_SF"/>
</dbReference>
<dbReference type="HAMAP" id="MF_00227">
    <property type="entry name" value="RNase_P"/>
    <property type="match status" value="1"/>
</dbReference>
<evidence type="ECO:0000313" key="10">
    <source>
        <dbReference type="Proteomes" id="UP000000483"/>
    </source>
</evidence>
<dbReference type="GO" id="GO:0004526">
    <property type="term" value="F:ribonuclease P activity"/>
    <property type="evidence" value="ECO:0007669"/>
    <property type="project" value="UniProtKB-UniRule"/>
</dbReference>
<evidence type="ECO:0000256" key="2">
    <source>
        <dbReference type="ARBA" id="ARBA00022694"/>
    </source>
</evidence>
<evidence type="ECO:0000256" key="4">
    <source>
        <dbReference type="ARBA" id="ARBA00022759"/>
    </source>
</evidence>
<comment type="function">
    <text evidence="1 7">RNaseP catalyzes the removal of the 5'-leader sequence from pre-tRNA to produce the mature 5'-terminus. It can also cleave other RNA substrates such as 4.5S RNA. The protein component plays an auxiliary but essential role in vivo by binding to the 5'-leader sequence and broadening the substrate specificity of the ribozyme.</text>
</comment>
<reference evidence="10" key="2">
    <citation type="submission" date="2011-03" db="EMBL/GenBank/DDBJ databases">
        <title>The complete genome of Desulfobacca acetoxidans DSM 11109.</title>
        <authorList>
            <consortium name="US DOE Joint Genome Institute (JGI-PGF)"/>
            <person name="Lucas S."/>
            <person name="Copeland A."/>
            <person name="Lapidus A."/>
            <person name="Bruce D."/>
            <person name="Goodwin L."/>
            <person name="Pitluck S."/>
            <person name="Peters L."/>
            <person name="Kyrpides N."/>
            <person name="Mavromatis K."/>
            <person name="Ivanova N."/>
            <person name="Ovchinnikova G."/>
            <person name="Teshima H."/>
            <person name="Detter J.C."/>
            <person name="Han C."/>
            <person name="Land M."/>
            <person name="Hauser L."/>
            <person name="Markowitz V."/>
            <person name="Cheng J.-F."/>
            <person name="Hugenholtz P."/>
            <person name="Woyke T."/>
            <person name="Wu D."/>
            <person name="Spring S."/>
            <person name="Schueler E."/>
            <person name="Brambilla E."/>
            <person name="Klenk H.-P."/>
            <person name="Eisen J.A."/>
        </authorList>
    </citation>
    <scope>NUCLEOTIDE SEQUENCE [LARGE SCALE GENOMIC DNA]</scope>
    <source>
        <strain evidence="10">ATCC 700848 / DSM 11109 / ASRB2</strain>
    </source>
</reference>
<dbReference type="STRING" id="880072.Desac_0852"/>
<keyword evidence="10" id="KW-1185">Reference proteome</keyword>
<evidence type="ECO:0000256" key="8">
    <source>
        <dbReference type="NCBIfam" id="TIGR00188"/>
    </source>
</evidence>
<dbReference type="Pfam" id="PF00825">
    <property type="entry name" value="Ribonuclease_P"/>
    <property type="match status" value="1"/>
</dbReference>
<dbReference type="InterPro" id="IPR014721">
    <property type="entry name" value="Ribsml_uS5_D2-typ_fold_subgr"/>
</dbReference>
<keyword evidence="6 7" id="KW-0694">RNA-binding</keyword>
<dbReference type="GO" id="GO:0000049">
    <property type="term" value="F:tRNA binding"/>
    <property type="evidence" value="ECO:0007669"/>
    <property type="project" value="UniProtKB-UniRule"/>
</dbReference>
<dbReference type="PROSITE" id="PS00648">
    <property type="entry name" value="RIBONUCLEASE_P"/>
    <property type="match status" value="1"/>
</dbReference>
<comment type="similarity">
    <text evidence="7">Belongs to the RnpA family.</text>
</comment>
<reference evidence="9 10" key="1">
    <citation type="journal article" date="2011" name="Stand. Genomic Sci.">
        <title>Complete genome sequence of the acetate-degrading sulfate reducer Desulfobacca acetoxidans type strain (ASRB2).</title>
        <authorList>
            <person name="Goker M."/>
            <person name="Teshima H."/>
            <person name="Lapidus A."/>
            <person name="Nolan M."/>
            <person name="Lucas S."/>
            <person name="Hammon N."/>
            <person name="Deshpande S."/>
            <person name="Cheng J.F."/>
            <person name="Tapia R."/>
            <person name="Han C."/>
            <person name="Goodwin L."/>
            <person name="Pitluck S."/>
            <person name="Huntemann M."/>
            <person name="Liolios K."/>
            <person name="Ivanova N."/>
            <person name="Pagani I."/>
            <person name="Mavromatis K."/>
            <person name="Ovchinikova G."/>
            <person name="Pati A."/>
            <person name="Chen A."/>
            <person name="Palaniappan K."/>
            <person name="Land M."/>
            <person name="Hauser L."/>
            <person name="Brambilla E.M."/>
            <person name="Rohde M."/>
            <person name="Spring S."/>
            <person name="Detter J.C."/>
            <person name="Woyke T."/>
            <person name="Bristow J."/>
            <person name="Eisen J.A."/>
            <person name="Markowitz V."/>
            <person name="Hugenholtz P."/>
            <person name="Kyrpides N.C."/>
            <person name="Klenk H.P."/>
        </authorList>
    </citation>
    <scope>NUCLEOTIDE SEQUENCE [LARGE SCALE GENOMIC DNA]</scope>
    <source>
        <strain evidence="10">ATCC 700848 / DSM 11109 / ASRB2</strain>
    </source>
</reference>
<protein>
    <recommendedName>
        <fullName evidence="7 8">Ribonuclease P protein component</fullName>
        <shortName evidence="7">RNase P protein</shortName>
        <shortName evidence="7">RNaseP protein</shortName>
        <ecNumber evidence="7 8">3.1.26.5</ecNumber>
    </recommendedName>
    <alternativeName>
        <fullName evidence="7">Protein C5</fullName>
    </alternativeName>
</protein>
<dbReference type="NCBIfam" id="TIGR00188">
    <property type="entry name" value="rnpA"/>
    <property type="match status" value="1"/>
</dbReference>
<evidence type="ECO:0000256" key="6">
    <source>
        <dbReference type="ARBA" id="ARBA00022884"/>
    </source>
</evidence>
<proteinExistence type="inferred from homology"/>
<dbReference type="EC" id="3.1.26.5" evidence="7 8"/>
<dbReference type="SUPFAM" id="SSF54211">
    <property type="entry name" value="Ribosomal protein S5 domain 2-like"/>
    <property type="match status" value="1"/>
</dbReference>